<feature type="transmembrane region" description="Helical" evidence="1">
    <location>
        <begin position="274"/>
        <end position="293"/>
    </location>
</feature>
<feature type="transmembrane region" description="Helical" evidence="1">
    <location>
        <begin position="346"/>
        <end position="365"/>
    </location>
</feature>
<dbReference type="PANTHER" id="PTHR13146">
    <property type="match status" value="1"/>
</dbReference>
<dbReference type="EMBL" id="CP126218">
    <property type="protein sequence ID" value="WIA20203.1"/>
    <property type="molecule type" value="Genomic_DNA"/>
</dbReference>
<organism evidence="2 3">
    <name type="scientific">Tetradesmus obliquus</name>
    <name type="common">Green alga</name>
    <name type="synonym">Acutodesmus obliquus</name>
    <dbReference type="NCBI Taxonomy" id="3088"/>
    <lineage>
        <taxon>Eukaryota</taxon>
        <taxon>Viridiplantae</taxon>
        <taxon>Chlorophyta</taxon>
        <taxon>core chlorophytes</taxon>
        <taxon>Chlorophyceae</taxon>
        <taxon>CS clade</taxon>
        <taxon>Sphaeropleales</taxon>
        <taxon>Scenedesmaceae</taxon>
        <taxon>Tetradesmus</taxon>
    </lineage>
</organism>
<keyword evidence="1" id="KW-0472">Membrane</keyword>
<protein>
    <recommendedName>
        <fullName evidence="4">EamA domain-containing protein</fullName>
    </recommendedName>
</protein>
<reference evidence="2 3" key="1">
    <citation type="submission" date="2023-05" db="EMBL/GenBank/DDBJ databases">
        <title>A 100% complete, gapless, phased diploid assembly of the Scenedesmus obliquus UTEX 3031 genome.</title>
        <authorList>
            <person name="Biondi T.C."/>
            <person name="Hanschen E.R."/>
            <person name="Kwon T."/>
            <person name="Eng W."/>
            <person name="Kruse C.P.S."/>
            <person name="Koehler S.I."/>
            <person name="Kunde Y."/>
            <person name="Gleasner C.D."/>
            <person name="You Mak K.T."/>
            <person name="Polle J."/>
            <person name="Hovde B.T."/>
            <person name="Starkenburg S.R."/>
        </authorList>
    </citation>
    <scope>NUCLEOTIDE SEQUENCE [LARGE SCALE GENOMIC DNA]</scope>
    <source>
        <strain evidence="2 3">DOE0152z</strain>
    </source>
</reference>
<keyword evidence="1" id="KW-1133">Transmembrane helix</keyword>
<name>A0ABY8UFC4_TETOB</name>
<gene>
    <name evidence="2" type="ORF">OEZ85_006047</name>
</gene>
<sequence length="529" mass="57046">MATASNSFNSPFQASFQRVAETAATYGFALVDEVHSLVDEPTYVPKQIHPRVKQLAVTGLIFFGTLISTLGKLAYEVEAVGRDGTTRPFGKPWFLVLLMFAGMSLDLPLSLFLDLARSLRSHCMSLNLPLSLFLDLARSLRRRSKYLARLIARSSSTRRRLTYEPYQPLYTPLLQFDADDDEVYQAPRVLQSPFASSSTTAAATLRFRLLDKQLLLLAVPTLFDLAGAALLNVGLLAVTASATQMLRQSLLPFAALMGVCLWGKRMNRYHLTGLAGCMTGLCMVAAAALASGFGGSSAPSSRGAMAAGIGLILASQMLAAGQLLIDQGWYYSRLQLSPLKVVGAEGLLGFVLTLCVVLPLAQVSAAPEGWGLAEDSWDSLVMVGSRPLLQLLLLAYTGSLAAYNICGMVTTGELSAVDTALLQALVDVASQLPGEPWLGWSFLQAAGFLILVLAAVTYSKGDNERQRRQLQDEAALIMMDRPPSVAGSFASGAHAAAGRRFTAHMDIDAAAYLRSLARGSFRDQRERHR</sequence>
<feature type="transmembrane region" description="Helical" evidence="1">
    <location>
        <begin position="214"/>
        <end position="239"/>
    </location>
</feature>
<evidence type="ECO:0000313" key="3">
    <source>
        <dbReference type="Proteomes" id="UP001244341"/>
    </source>
</evidence>
<feature type="transmembrane region" description="Helical" evidence="1">
    <location>
        <begin position="305"/>
        <end position="325"/>
    </location>
</feature>
<feature type="transmembrane region" description="Helical" evidence="1">
    <location>
        <begin position="55"/>
        <end position="75"/>
    </location>
</feature>
<accession>A0ABY8UFC4</accession>
<dbReference type="PANTHER" id="PTHR13146:SF3">
    <property type="entry name" value="EAMA DOMAIN-CONTAINING PROTEIN"/>
    <property type="match status" value="1"/>
</dbReference>
<keyword evidence="3" id="KW-1185">Reference proteome</keyword>
<feature type="transmembrane region" description="Helical" evidence="1">
    <location>
        <begin position="95"/>
        <end position="116"/>
    </location>
</feature>
<feature type="transmembrane region" description="Helical" evidence="1">
    <location>
        <begin position="437"/>
        <end position="458"/>
    </location>
</feature>
<dbReference type="SUPFAM" id="SSF103481">
    <property type="entry name" value="Multidrug resistance efflux transporter EmrE"/>
    <property type="match status" value="1"/>
</dbReference>
<evidence type="ECO:0000256" key="1">
    <source>
        <dbReference type="SAM" id="Phobius"/>
    </source>
</evidence>
<evidence type="ECO:0008006" key="4">
    <source>
        <dbReference type="Google" id="ProtNLM"/>
    </source>
</evidence>
<proteinExistence type="predicted"/>
<evidence type="ECO:0000313" key="2">
    <source>
        <dbReference type="EMBL" id="WIA20203.1"/>
    </source>
</evidence>
<dbReference type="Proteomes" id="UP001244341">
    <property type="component" value="Chromosome 11b"/>
</dbReference>
<keyword evidence="1" id="KW-0812">Transmembrane</keyword>
<dbReference type="InterPro" id="IPR037185">
    <property type="entry name" value="EmrE-like"/>
</dbReference>
<feature type="transmembrane region" description="Helical" evidence="1">
    <location>
        <begin position="245"/>
        <end position="262"/>
    </location>
</feature>